<dbReference type="Gene3D" id="1.20.1270.180">
    <property type="match status" value="1"/>
</dbReference>
<dbReference type="Proteomes" id="UP000248975">
    <property type="component" value="Unassembled WGS sequence"/>
</dbReference>
<proteinExistence type="predicted"/>
<sequence>MKPFLLAVALLTLAGQSAFAQDCANAQDQTTMNICAGQSYKAADAELNATYKTLMVSVSPDGGKRLKAAQRAWIAYRDAECAFETLGTADGSIHSMIVSGCLEDLTRAQTARLNAQLNCQEGDLSCGGQ</sequence>
<dbReference type="Pfam" id="PF07007">
    <property type="entry name" value="LprI"/>
    <property type="match status" value="1"/>
</dbReference>
<dbReference type="PANTHER" id="PTHR39176:SF1">
    <property type="entry name" value="PERIPLASMIC PROTEIN"/>
    <property type="match status" value="1"/>
</dbReference>
<feature type="chain" id="PRO_5015865725" description="Lysozyme inhibitor LprI-like N-terminal domain-containing protein" evidence="1">
    <location>
        <begin position="21"/>
        <end position="129"/>
    </location>
</feature>
<dbReference type="InterPro" id="IPR009739">
    <property type="entry name" value="LprI-like_N"/>
</dbReference>
<dbReference type="EMBL" id="QFQS01000003">
    <property type="protein sequence ID" value="PZQ96860.1"/>
    <property type="molecule type" value="Genomic_DNA"/>
</dbReference>
<comment type="caution">
    <text evidence="3">The sequence shown here is derived from an EMBL/GenBank/DDBJ whole genome shotgun (WGS) entry which is preliminary data.</text>
</comment>
<evidence type="ECO:0000259" key="2">
    <source>
        <dbReference type="Pfam" id="PF07007"/>
    </source>
</evidence>
<feature type="signal peptide" evidence="1">
    <location>
        <begin position="1"/>
        <end position="20"/>
    </location>
</feature>
<dbReference type="PANTHER" id="PTHR39176">
    <property type="entry name" value="PERIPLASMIC PROTEIN-RELATED"/>
    <property type="match status" value="1"/>
</dbReference>
<keyword evidence="1" id="KW-0732">Signal</keyword>
<evidence type="ECO:0000313" key="3">
    <source>
        <dbReference type="EMBL" id="PZQ96860.1"/>
    </source>
</evidence>
<feature type="domain" description="Lysozyme inhibitor LprI-like N-terminal" evidence="2">
    <location>
        <begin position="23"/>
        <end position="113"/>
    </location>
</feature>
<evidence type="ECO:0000313" key="4">
    <source>
        <dbReference type="Proteomes" id="UP000248975"/>
    </source>
</evidence>
<evidence type="ECO:0000256" key="1">
    <source>
        <dbReference type="SAM" id="SignalP"/>
    </source>
</evidence>
<name>A0A2W5UFS6_CERSP</name>
<gene>
    <name evidence="3" type="ORF">DI533_14940</name>
</gene>
<reference evidence="3 4" key="1">
    <citation type="submission" date="2017-08" db="EMBL/GenBank/DDBJ databases">
        <title>Infants hospitalized years apart are colonized by the same room-sourced microbial strains.</title>
        <authorList>
            <person name="Brooks B."/>
            <person name="Olm M.R."/>
            <person name="Firek B.A."/>
            <person name="Baker R."/>
            <person name="Thomas B.C."/>
            <person name="Morowitz M.J."/>
            <person name="Banfield J.F."/>
        </authorList>
    </citation>
    <scope>NUCLEOTIDE SEQUENCE [LARGE SCALE GENOMIC DNA]</scope>
    <source>
        <strain evidence="3">S2_003_000_R2_11</strain>
    </source>
</reference>
<accession>A0A2W5UFS6</accession>
<organism evidence="3 4">
    <name type="scientific">Cereibacter sphaeroides</name>
    <name type="common">Rhodobacter sphaeroides</name>
    <dbReference type="NCBI Taxonomy" id="1063"/>
    <lineage>
        <taxon>Bacteria</taxon>
        <taxon>Pseudomonadati</taxon>
        <taxon>Pseudomonadota</taxon>
        <taxon>Alphaproteobacteria</taxon>
        <taxon>Rhodobacterales</taxon>
        <taxon>Paracoccaceae</taxon>
        <taxon>Cereibacter</taxon>
    </lineage>
</organism>
<protein>
    <recommendedName>
        <fullName evidence="2">Lysozyme inhibitor LprI-like N-terminal domain-containing protein</fullName>
    </recommendedName>
</protein>
<dbReference type="AlphaFoldDB" id="A0A2W5UFS6"/>